<reference evidence="2" key="1">
    <citation type="submission" date="2023-07" db="EMBL/GenBank/DDBJ databases">
        <title>Whole genome shotgun sequence of Streptomyces nojiriensis NBRC 13794.</title>
        <authorList>
            <person name="Komaki H."/>
            <person name="Tamura T."/>
        </authorList>
    </citation>
    <scope>NUCLEOTIDE SEQUENCE [LARGE SCALE GENOMIC DNA]</scope>
    <source>
        <strain evidence="2">NBRC 13794</strain>
    </source>
</reference>
<dbReference type="PANTHER" id="PTHR34978">
    <property type="entry name" value="POSSIBLE SENSOR-TRANSDUCER PROTEIN BLAR"/>
    <property type="match status" value="1"/>
</dbReference>
<dbReference type="GeneID" id="95587825"/>
<dbReference type="InterPro" id="IPR036390">
    <property type="entry name" value="WH_DNA-bd_sf"/>
</dbReference>
<proteinExistence type="predicted"/>
<dbReference type="Gene3D" id="1.10.10.10">
    <property type="entry name" value="Winged helix-like DNA-binding domain superfamily/Winged helix DNA-binding domain"/>
    <property type="match status" value="1"/>
</dbReference>
<comment type="caution">
    <text evidence="1">The sequence shown here is derived from an EMBL/GenBank/DDBJ whole genome shotgun (WGS) entry which is preliminary data.</text>
</comment>
<organism evidence="1 2">
    <name type="scientific">Streptomyces nojiriensis</name>
    <dbReference type="NCBI Taxonomy" id="66374"/>
    <lineage>
        <taxon>Bacteria</taxon>
        <taxon>Bacillati</taxon>
        <taxon>Actinomycetota</taxon>
        <taxon>Actinomycetes</taxon>
        <taxon>Kitasatosporales</taxon>
        <taxon>Streptomycetaceae</taxon>
        <taxon>Streptomyces</taxon>
    </lineage>
</organism>
<gene>
    <name evidence="1" type="ORF">Snoj_34740</name>
</gene>
<keyword evidence="2" id="KW-1185">Reference proteome</keyword>
<protein>
    <recommendedName>
        <fullName evidence="3">HTH marR-type domain-containing protein</fullName>
    </recommendedName>
</protein>
<dbReference type="EMBL" id="BNEC01000005">
    <property type="protein sequence ID" value="GHI69556.1"/>
    <property type="molecule type" value="Genomic_DNA"/>
</dbReference>
<evidence type="ECO:0000313" key="1">
    <source>
        <dbReference type="EMBL" id="GHI69556.1"/>
    </source>
</evidence>
<dbReference type="SUPFAM" id="SSF46785">
    <property type="entry name" value="Winged helix' DNA-binding domain"/>
    <property type="match status" value="1"/>
</dbReference>
<accession>A0ABQ3SN56</accession>
<dbReference type="PANTHER" id="PTHR34978:SF3">
    <property type="entry name" value="SLR0241 PROTEIN"/>
    <property type="match status" value="1"/>
</dbReference>
<dbReference type="InterPro" id="IPR036388">
    <property type="entry name" value="WH-like_DNA-bd_sf"/>
</dbReference>
<evidence type="ECO:0000313" key="2">
    <source>
        <dbReference type="Proteomes" id="UP000613974"/>
    </source>
</evidence>
<sequence>MTTGMLRALGPAEREVLFGHERAHLAGRHHLLSVTAHLAGAVHPALRSLRPTLEFHLERWADEAAASAVGNRRLAATAIARAALAAASGKRPDKDHGPLMSVGTGPVPQRVEALLQPVPGRPRAGSKVTSPLGDWMRRVRQGNGSSNPSEQTVELLVVAGKAVETLVAERSGARVLSLLHQSALKTLSDLGPHARDDLAARLETPPADVSRVIDDLLGQDLVRSMVVNVGGQHEVVTLTAAGAAARAATLGDMKDVQDVLLASITKGERAQLHYLLRRVCATAARAEHGRSRV</sequence>
<evidence type="ECO:0008006" key="3">
    <source>
        <dbReference type="Google" id="ProtNLM"/>
    </source>
</evidence>
<dbReference type="Proteomes" id="UP000613974">
    <property type="component" value="Unassembled WGS sequence"/>
</dbReference>
<name>A0ABQ3SN56_9ACTN</name>
<dbReference type="InterPro" id="IPR052173">
    <property type="entry name" value="Beta-lactam_resp_regulator"/>
</dbReference>
<dbReference type="RefSeq" id="WP_229876858.1">
    <property type="nucleotide sequence ID" value="NZ_BMRL01000023.1"/>
</dbReference>